<evidence type="ECO:0000256" key="4">
    <source>
        <dbReference type="ARBA" id="ARBA00016797"/>
    </source>
</evidence>
<keyword evidence="6" id="KW-0249">Electron transport</keyword>
<dbReference type="PIRSF" id="PIRSF000090">
    <property type="entry name" value="Beta-ETF"/>
    <property type="match status" value="1"/>
</dbReference>
<dbReference type="InterPro" id="IPR014729">
    <property type="entry name" value="Rossmann-like_a/b/a_fold"/>
</dbReference>
<keyword evidence="11" id="KW-1185">Reference proteome</keyword>
<comment type="subunit">
    <text evidence="3">Heterodimer of an alpha and a beta subunit.</text>
</comment>
<dbReference type="SUPFAM" id="SSF52402">
    <property type="entry name" value="Adenine nucleotide alpha hydrolases-like"/>
    <property type="match status" value="1"/>
</dbReference>
<evidence type="ECO:0000256" key="3">
    <source>
        <dbReference type="ARBA" id="ARBA00011355"/>
    </source>
</evidence>
<feature type="domain" description="Electron transfer flavoprotein alpha/beta-subunit N-terminal" evidence="9">
    <location>
        <begin position="47"/>
        <end position="236"/>
    </location>
</feature>
<dbReference type="CDD" id="cd01714">
    <property type="entry name" value="ETF_beta"/>
    <property type="match status" value="1"/>
</dbReference>
<evidence type="ECO:0000313" key="10">
    <source>
        <dbReference type="EMBL" id="MBB6473352.1"/>
    </source>
</evidence>
<dbReference type="GO" id="GO:0005829">
    <property type="term" value="C:cytosol"/>
    <property type="evidence" value="ECO:0007669"/>
    <property type="project" value="TreeGrafter"/>
</dbReference>
<proteinExistence type="inferred from homology"/>
<comment type="similarity">
    <text evidence="2">Belongs to the ETF beta-subunit/FixA family.</text>
</comment>
<dbReference type="InterPro" id="IPR033948">
    <property type="entry name" value="ETF_beta_N"/>
</dbReference>
<evidence type="ECO:0000313" key="11">
    <source>
        <dbReference type="Proteomes" id="UP000555564"/>
    </source>
</evidence>
<dbReference type="InterPro" id="IPR014730">
    <property type="entry name" value="ETF_a/b_N"/>
</dbReference>
<dbReference type="PANTHER" id="PTHR21294:SF8">
    <property type="entry name" value="ELECTRON TRANSFER FLAVOPROTEIN SUBUNIT BETA"/>
    <property type="match status" value="1"/>
</dbReference>
<feature type="region of interest" description="Disordered" evidence="8">
    <location>
        <begin position="237"/>
        <end position="267"/>
    </location>
</feature>
<dbReference type="AlphaFoldDB" id="A0A7X0IGP2"/>
<protein>
    <recommendedName>
        <fullName evidence="4">Electron transfer flavoprotein subunit beta</fullName>
    </recommendedName>
</protein>
<comment type="cofactor">
    <cofactor evidence="1">
        <name>FAD</name>
        <dbReference type="ChEBI" id="CHEBI:57692"/>
    </cofactor>
</comment>
<dbReference type="EMBL" id="JACHIU010000001">
    <property type="protein sequence ID" value="MBB6473352.1"/>
    <property type="molecule type" value="Genomic_DNA"/>
</dbReference>
<feature type="compositionally biased region" description="Low complexity" evidence="8">
    <location>
        <begin position="242"/>
        <end position="254"/>
    </location>
</feature>
<comment type="caution">
    <text evidence="10">The sequence shown here is derived from an EMBL/GenBank/DDBJ whole genome shotgun (WGS) entry which is preliminary data.</text>
</comment>
<keyword evidence="5" id="KW-0813">Transport</keyword>
<evidence type="ECO:0000256" key="1">
    <source>
        <dbReference type="ARBA" id="ARBA00001974"/>
    </source>
</evidence>
<reference evidence="10 11" key="1">
    <citation type="submission" date="2020-08" db="EMBL/GenBank/DDBJ databases">
        <title>Sequencing the genomes of 1000 actinobacteria strains.</title>
        <authorList>
            <person name="Klenk H.-P."/>
        </authorList>
    </citation>
    <scope>NUCLEOTIDE SEQUENCE [LARGE SCALE GENOMIC DNA]</scope>
    <source>
        <strain evidence="10 11">DSM 44936</strain>
    </source>
</reference>
<dbReference type="GO" id="GO:0009055">
    <property type="term" value="F:electron transfer activity"/>
    <property type="evidence" value="ECO:0007669"/>
    <property type="project" value="InterPro"/>
</dbReference>
<gene>
    <name evidence="10" type="ORF">BJ992_002783</name>
</gene>
<sequence length="283" mass="29567">MILVSAGRPVPRPQARADAKERIVVLKVVVLVKYTPDLTGTVRFADDGTVDRDAVEGQLSELDEYAAEQALRISENGGAEVVYVTMGPAAAAGALRKALSMGGDRAVHVLDDALHGSDAIATSAVLAEAVRKVGHDLVVCGMASTDAGMGVVPSMVAERLGVPQLTYARELTLAGDEVRIERETDAAVETVVAPLPALVSVTDRSGDPRYPSFKGIMAAKKKPVETWTLADLGPDTGGTGLSAARSATRSITARPPRQAGPRVTDEGEGQVALADFLASRKFI</sequence>
<accession>A0A7X0IGP2</accession>
<dbReference type="PANTHER" id="PTHR21294">
    <property type="entry name" value="ELECTRON TRANSFER FLAVOPROTEIN BETA-SUBUNIT"/>
    <property type="match status" value="1"/>
</dbReference>
<evidence type="ECO:0000256" key="5">
    <source>
        <dbReference type="ARBA" id="ARBA00022448"/>
    </source>
</evidence>
<evidence type="ECO:0000256" key="7">
    <source>
        <dbReference type="ARBA" id="ARBA00025649"/>
    </source>
</evidence>
<dbReference type="InterPro" id="IPR012255">
    <property type="entry name" value="ETF_b"/>
</dbReference>
<dbReference type="Pfam" id="PF01012">
    <property type="entry name" value="ETF"/>
    <property type="match status" value="1"/>
</dbReference>
<evidence type="ECO:0000259" key="9">
    <source>
        <dbReference type="SMART" id="SM00893"/>
    </source>
</evidence>
<dbReference type="Gene3D" id="3.40.50.620">
    <property type="entry name" value="HUPs"/>
    <property type="match status" value="1"/>
</dbReference>
<comment type="function">
    <text evidence="7">The electron transfer flavoprotein serves as a specific electron acceptor for other dehydrogenases. It transfers the electrons to the main respiratory chain via ETF-ubiquinone oxidoreductase (ETF dehydrogenase).</text>
</comment>
<evidence type="ECO:0000256" key="6">
    <source>
        <dbReference type="ARBA" id="ARBA00022982"/>
    </source>
</evidence>
<evidence type="ECO:0000256" key="8">
    <source>
        <dbReference type="SAM" id="MobiDB-lite"/>
    </source>
</evidence>
<name>A0A7X0IGP2_9ACTN</name>
<dbReference type="Proteomes" id="UP000555564">
    <property type="component" value="Unassembled WGS sequence"/>
</dbReference>
<organism evidence="10 11">
    <name type="scientific">Sphaerisporangium rubeum</name>
    <dbReference type="NCBI Taxonomy" id="321317"/>
    <lineage>
        <taxon>Bacteria</taxon>
        <taxon>Bacillati</taxon>
        <taxon>Actinomycetota</taxon>
        <taxon>Actinomycetes</taxon>
        <taxon>Streptosporangiales</taxon>
        <taxon>Streptosporangiaceae</taxon>
        <taxon>Sphaerisporangium</taxon>
    </lineage>
</organism>
<evidence type="ECO:0000256" key="2">
    <source>
        <dbReference type="ARBA" id="ARBA00007557"/>
    </source>
</evidence>
<dbReference type="SMART" id="SM00893">
    <property type="entry name" value="ETF"/>
    <property type="match status" value="1"/>
</dbReference>